<organism evidence="7 8">
    <name type="scientific">Nocardioides marmotae</name>
    <dbReference type="NCBI Taxonomy" id="2663857"/>
    <lineage>
        <taxon>Bacteria</taxon>
        <taxon>Bacillati</taxon>
        <taxon>Actinomycetota</taxon>
        <taxon>Actinomycetes</taxon>
        <taxon>Propionibacteriales</taxon>
        <taxon>Nocardioidaceae</taxon>
        <taxon>Nocardioides</taxon>
    </lineage>
</organism>
<evidence type="ECO:0000313" key="8">
    <source>
        <dbReference type="Proteomes" id="UP000433406"/>
    </source>
</evidence>
<dbReference type="InterPro" id="IPR036069">
    <property type="entry name" value="DUF34/NIF3_sf"/>
</dbReference>
<sequence length="372" mass="38867">MPALKDVVDLLHTWYPPATADGWDAVGLVLGDLAAPVSKVMLAVDPTEVVAQEAAAWGADLLVVHHPLFLKPVHGFTTATPKGRTAATLSRAGCALLAAHTNADQAVGGVSESMALALGLTDLEPLLPAPAAPLDKLTVFAPVDSAERVRDALAAAGAGELGDYEGASFTTAGEGRFRPMPGADPTIGEVGRSEVVEEVSIQVVLPRGRRTAVVRALLAAHPYEEPAYDVVEIADPGTASTGTGRVGTVGPMTLRAFAERVRDALPATAQGVRVGGDPDREVRRVALCGGAGDFLLDRVRGCDVDVYVTSDLRHHPASEFLEHGGPALVDVAHWAAEWTWLPVLERRLAGALGGTVSTRVSTTSTDPWSFRV</sequence>
<comment type="caution">
    <text evidence="7">The sequence shown here is derived from an EMBL/GenBank/DDBJ whole genome shotgun (WGS) entry which is preliminary data.</text>
</comment>
<evidence type="ECO:0000256" key="4">
    <source>
        <dbReference type="ARBA" id="ARBA00022723"/>
    </source>
</evidence>
<evidence type="ECO:0000313" key="7">
    <source>
        <dbReference type="EMBL" id="MTB96400.1"/>
    </source>
</evidence>
<dbReference type="GO" id="GO:0005737">
    <property type="term" value="C:cytoplasm"/>
    <property type="evidence" value="ECO:0007669"/>
    <property type="project" value="TreeGrafter"/>
</dbReference>
<evidence type="ECO:0000256" key="6">
    <source>
        <dbReference type="PIRSR" id="PIRSR602678-1"/>
    </source>
</evidence>
<proteinExistence type="inferred from homology"/>
<dbReference type="PANTHER" id="PTHR13799">
    <property type="entry name" value="NGG1 INTERACTING FACTOR 3"/>
    <property type="match status" value="1"/>
</dbReference>
<feature type="binding site" evidence="6">
    <location>
        <position position="333"/>
    </location>
    <ligand>
        <name>a divalent metal cation</name>
        <dbReference type="ChEBI" id="CHEBI:60240"/>
        <label>1</label>
    </ligand>
</feature>
<feature type="binding site" evidence="6">
    <location>
        <position position="65"/>
    </location>
    <ligand>
        <name>a divalent metal cation</name>
        <dbReference type="ChEBI" id="CHEBI:60240"/>
        <label>1</label>
    </ligand>
</feature>
<dbReference type="Proteomes" id="UP000433406">
    <property type="component" value="Unassembled WGS sequence"/>
</dbReference>
<dbReference type="NCBIfam" id="TIGR00486">
    <property type="entry name" value="YbgI_SA1388"/>
    <property type="match status" value="1"/>
</dbReference>
<comment type="subunit">
    <text evidence="2">Homohexamer.</text>
</comment>
<reference evidence="7 8" key="1">
    <citation type="submission" date="2019-10" db="EMBL/GenBank/DDBJ databases">
        <title>Nocardioides novel species isolated from the excrement of Marmot.</title>
        <authorList>
            <person name="Zhang G."/>
        </authorList>
    </citation>
    <scope>NUCLEOTIDE SEQUENCE [LARGE SCALE GENOMIC DNA]</scope>
    <source>
        <strain evidence="8">zg-579</strain>
    </source>
</reference>
<dbReference type="InterPro" id="IPR017221">
    <property type="entry name" value="DUF34/NIF3_bac"/>
</dbReference>
<dbReference type="AlphaFoldDB" id="A0A6I3JE33"/>
<dbReference type="Gene3D" id="3.40.1390.30">
    <property type="entry name" value="NIF3 (NGG1p interacting factor 3)-like"/>
    <property type="match status" value="1"/>
</dbReference>
<dbReference type="EMBL" id="WLCI01000016">
    <property type="protein sequence ID" value="MTB96400.1"/>
    <property type="molecule type" value="Genomic_DNA"/>
</dbReference>
<dbReference type="RefSeq" id="WP_171896811.1">
    <property type="nucleotide sequence ID" value="NZ_CP053660.1"/>
</dbReference>
<feature type="binding site" evidence="6">
    <location>
        <position position="66"/>
    </location>
    <ligand>
        <name>a divalent metal cation</name>
        <dbReference type="ChEBI" id="CHEBI:60240"/>
        <label>1</label>
    </ligand>
</feature>
<evidence type="ECO:0000256" key="5">
    <source>
        <dbReference type="PIRNR" id="PIRNR037489"/>
    </source>
</evidence>
<protein>
    <recommendedName>
        <fullName evidence="3 5">GTP cyclohydrolase 1 type 2 homolog</fullName>
    </recommendedName>
</protein>
<name>A0A6I3JE33_9ACTN</name>
<dbReference type="InterPro" id="IPR002678">
    <property type="entry name" value="DUF34/NIF3"/>
</dbReference>
<comment type="similarity">
    <text evidence="1 5">Belongs to the GTP cyclohydrolase I type 2/NIF3 family.</text>
</comment>
<evidence type="ECO:0000256" key="2">
    <source>
        <dbReference type="ARBA" id="ARBA00011643"/>
    </source>
</evidence>
<keyword evidence="4 5" id="KW-0479">Metal-binding</keyword>
<dbReference type="Pfam" id="PF01784">
    <property type="entry name" value="DUF34_NIF3"/>
    <property type="match status" value="1"/>
</dbReference>
<evidence type="ECO:0000256" key="3">
    <source>
        <dbReference type="ARBA" id="ARBA00022112"/>
    </source>
</evidence>
<dbReference type="PANTHER" id="PTHR13799:SF14">
    <property type="entry name" value="GTP CYCLOHYDROLASE 1 TYPE 2 HOMOLOG"/>
    <property type="match status" value="1"/>
</dbReference>
<dbReference type="SUPFAM" id="SSF102705">
    <property type="entry name" value="NIF3 (NGG1p interacting factor 3)-like"/>
    <property type="match status" value="1"/>
</dbReference>
<accession>A0A6I3JE33</accession>
<dbReference type="InterPro" id="IPR015867">
    <property type="entry name" value="N-reg_PII/ATP_PRibTrfase_C"/>
</dbReference>
<feature type="binding site" evidence="6">
    <location>
        <position position="337"/>
    </location>
    <ligand>
        <name>a divalent metal cation</name>
        <dbReference type="ChEBI" id="CHEBI:60240"/>
        <label>1</label>
    </ligand>
</feature>
<keyword evidence="8" id="KW-1185">Reference proteome</keyword>
<dbReference type="Gene3D" id="3.30.70.120">
    <property type="match status" value="1"/>
</dbReference>
<dbReference type="PIRSF" id="PIRSF037489">
    <property type="entry name" value="UCP037489_NIF3_YqfO"/>
    <property type="match status" value="1"/>
</dbReference>
<evidence type="ECO:0000256" key="1">
    <source>
        <dbReference type="ARBA" id="ARBA00006964"/>
    </source>
</evidence>
<dbReference type="GO" id="GO:0046872">
    <property type="term" value="F:metal ion binding"/>
    <property type="evidence" value="ECO:0007669"/>
    <property type="project" value="UniProtKB-UniRule"/>
</dbReference>
<feature type="binding site" evidence="6">
    <location>
        <position position="104"/>
    </location>
    <ligand>
        <name>a divalent metal cation</name>
        <dbReference type="ChEBI" id="CHEBI:60240"/>
        <label>1</label>
    </ligand>
</feature>
<dbReference type="FunFam" id="3.40.1390.30:FF:000001">
    <property type="entry name" value="GTP cyclohydrolase 1 type 2"/>
    <property type="match status" value="1"/>
</dbReference>
<gene>
    <name evidence="7" type="ORF">GGQ22_15100</name>
</gene>